<sequence>MQLNPWHIHVQFQVERFQHNVVARILTIVVFTIRLLVRIFIAAIDPTFVGLDSVMMRMQMVLGIALSTAAGQMLATWFVWRKLQTIERAGGKQVMFSEKGTRSGGKQRRRPSWWKLVTRTDLWVVEHLLLNVTGMALVVLSSDV</sequence>
<feature type="transmembrane region" description="Helical" evidence="1">
    <location>
        <begin position="61"/>
        <end position="80"/>
    </location>
</feature>
<evidence type="ECO:0000313" key="2">
    <source>
        <dbReference type="EMBL" id="ORZ37300.1"/>
    </source>
</evidence>
<organism evidence="2 3">
    <name type="scientific">Catenaria anguillulae PL171</name>
    <dbReference type="NCBI Taxonomy" id="765915"/>
    <lineage>
        <taxon>Eukaryota</taxon>
        <taxon>Fungi</taxon>
        <taxon>Fungi incertae sedis</taxon>
        <taxon>Blastocladiomycota</taxon>
        <taxon>Blastocladiomycetes</taxon>
        <taxon>Blastocladiales</taxon>
        <taxon>Catenariaceae</taxon>
        <taxon>Catenaria</taxon>
    </lineage>
</organism>
<comment type="caution">
    <text evidence="2">The sequence shown here is derived from an EMBL/GenBank/DDBJ whole genome shotgun (WGS) entry which is preliminary data.</text>
</comment>
<dbReference type="EMBL" id="MCFL01000013">
    <property type="protein sequence ID" value="ORZ37300.1"/>
    <property type="molecule type" value="Genomic_DNA"/>
</dbReference>
<name>A0A1Y2HRS9_9FUNG</name>
<gene>
    <name evidence="2" type="ORF">BCR44DRAFT_1430881</name>
</gene>
<dbReference type="Proteomes" id="UP000193411">
    <property type="component" value="Unassembled WGS sequence"/>
</dbReference>
<feature type="transmembrane region" description="Helical" evidence="1">
    <location>
        <begin position="21"/>
        <end position="41"/>
    </location>
</feature>
<dbReference type="AlphaFoldDB" id="A0A1Y2HRS9"/>
<keyword evidence="3" id="KW-1185">Reference proteome</keyword>
<proteinExistence type="predicted"/>
<evidence type="ECO:0000313" key="3">
    <source>
        <dbReference type="Proteomes" id="UP000193411"/>
    </source>
</evidence>
<evidence type="ECO:0000256" key="1">
    <source>
        <dbReference type="SAM" id="Phobius"/>
    </source>
</evidence>
<reference evidence="2 3" key="1">
    <citation type="submission" date="2016-07" db="EMBL/GenBank/DDBJ databases">
        <title>Pervasive Adenine N6-methylation of Active Genes in Fungi.</title>
        <authorList>
            <consortium name="DOE Joint Genome Institute"/>
            <person name="Mondo S.J."/>
            <person name="Dannebaum R.O."/>
            <person name="Kuo R.C."/>
            <person name="Labutti K."/>
            <person name="Haridas S."/>
            <person name="Kuo A."/>
            <person name="Salamov A."/>
            <person name="Ahrendt S.R."/>
            <person name="Lipzen A."/>
            <person name="Sullivan W."/>
            <person name="Andreopoulos W.B."/>
            <person name="Clum A."/>
            <person name="Lindquist E."/>
            <person name="Daum C."/>
            <person name="Ramamoorthy G.K."/>
            <person name="Gryganskyi A."/>
            <person name="Culley D."/>
            <person name="Magnuson J.K."/>
            <person name="James T.Y."/>
            <person name="O'Malley M.A."/>
            <person name="Stajich J.E."/>
            <person name="Spatafora J.W."/>
            <person name="Visel A."/>
            <person name="Grigoriev I.V."/>
        </authorList>
    </citation>
    <scope>NUCLEOTIDE SEQUENCE [LARGE SCALE GENOMIC DNA]</scope>
    <source>
        <strain evidence="2 3">PL171</strain>
    </source>
</reference>
<keyword evidence="1" id="KW-0812">Transmembrane</keyword>
<protein>
    <submittedName>
        <fullName evidence="2">Uncharacterized protein</fullName>
    </submittedName>
</protein>
<keyword evidence="1" id="KW-1133">Transmembrane helix</keyword>
<keyword evidence="1" id="KW-0472">Membrane</keyword>
<accession>A0A1Y2HRS9</accession>